<dbReference type="SUPFAM" id="SSF55486">
    <property type="entry name" value="Metalloproteases ('zincins'), catalytic domain"/>
    <property type="match status" value="1"/>
</dbReference>
<keyword evidence="1" id="KW-0645">Protease</keyword>
<name>A0A6J7ECZ5_9ZZZZ</name>
<keyword evidence="4" id="KW-0862">Zinc</keyword>
<dbReference type="InterPro" id="IPR001818">
    <property type="entry name" value="Pept_M10_metallopeptidase"/>
</dbReference>
<dbReference type="GO" id="GO:0004222">
    <property type="term" value="F:metalloendopeptidase activity"/>
    <property type="evidence" value="ECO:0007669"/>
    <property type="project" value="InterPro"/>
</dbReference>
<feature type="domain" description="Peptidase M10 metallopeptidase" evidence="5">
    <location>
        <begin position="54"/>
        <end position="242"/>
    </location>
</feature>
<evidence type="ECO:0000256" key="2">
    <source>
        <dbReference type="ARBA" id="ARBA00022723"/>
    </source>
</evidence>
<gene>
    <name evidence="6" type="ORF">UFOPK3401_01174</name>
</gene>
<evidence type="ECO:0000256" key="3">
    <source>
        <dbReference type="ARBA" id="ARBA00022801"/>
    </source>
</evidence>
<dbReference type="EMBL" id="CAFBLM010000059">
    <property type="protein sequence ID" value="CAB4877653.1"/>
    <property type="molecule type" value="Genomic_DNA"/>
</dbReference>
<reference evidence="6" key="1">
    <citation type="submission" date="2020-05" db="EMBL/GenBank/DDBJ databases">
        <authorList>
            <person name="Chiriac C."/>
            <person name="Salcher M."/>
            <person name="Ghai R."/>
            <person name="Kavagutti S V."/>
        </authorList>
    </citation>
    <scope>NUCLEOTIDE SEQUENCE</scope>
</reference>
<evidence type="ECO:0000259" key="5">
    <source>
        <dbReference type="Pfam" id="PF00413"/>
    </source>
</evidence>
<dbReference type="GO" id="GO:0031012">
    <property type="term" value="C:extracellular matrix"/>
    <property type="evidence" value="ECO:0007669"/>
    <property type="project" value="InterPro"/>
</dbReference>
<dbReference type="AlphaFoldDB" id="A0A6J7ECZ5"/>
<dbReference type="InterPro" id="IPR021190">
    <property type="entry name" value="Pept_M10A"/>
</dbReference>
<dbReference type="Pfam" id="PF00413">
    <property type="entry name" value="Peptidase_M10"/>
    <property type="match status" value="1"/>
</dbReference>
<dbReference type="PRINTS" id="PR00138">
    <property type="entry name" value="MATRIXIN"/>
</dbReference>
<dbReference type="GO" id="GO:0006508">
    <property type="term" value="P:proteolysis"/>
    <property type="evidence" value="ECO:0007669"/>
    <property type="project" value="UniProtKB-KW"/>
</dbReference>
<dbReference type="GO" id="GO:0008270">
    <property type="term" value="F:zinc ion binding"/>
    <property type="evidence" value="ECO:0007669"/>
    <property type="project" value="InterPro"/>
</dbReference>
<dbReference type="InterPro" id="IPR024079">
    <property type="entry name" value="MetalloPept_cat_dom_sf"/>
</dbReference>
<accession>A0A6J7ECZ5</accession>
<organism evidence="6">
    <name type="scientific">freshwater metagenome</name>
    <dbReference type="NCBI Taxonomy" id="449393"/>
    <lineage>
        <taxon>unclassified sequences</taxon>
        <taxon>metagenomes</taxon>
        <taxon>ecological metagenomes</taxon>
    </lineage>
</organism>
<proteinExistence type="predicted"/>
<sequence length="261" mass="27835">MRKPTKVASVLFVAAVSVVGFAAGPAAAPASASASQYALATQTLPDGNKVVARWNPCQTITYQVNARFAAGTPSQRRAAIKDVRAAFDRAAVVSGLTFRYAGTTTQMPTNTSTSWYNRQNSAEIVVAWANQSKTGYKTNLLGRSGRNYVAGTGGYAFKYWKSGSDPWMGASGRGFVVLNAAQNRSFKAGFGTGSTRGELLMHEIGHSVGLMHVSSTSQLMYPTILSRHTATYSTGDRLGLKRLGTSNSCISTPSFVWHDLS</sequence>
<keyword evidence="2" id="KW-0479">Metal-binding</keyword>
<evidence type="ECO:0000256" key="1">
    <source>
        <dbReference type="ARBA" id="ARBA00022670"/>
    </source>
</evidence>
<evidence type="ECO:0000313" key="6">
    <source>
        <dbReference type="EMBL" id="CAB4877653.1"/>
    </source>
</evidence>
<dbReference type="Gene3D" id="3.40.390.10">
    <property type="entry name" value="Collagenase (Catalytic Domain)"/>
    <property type="match status" value="1"/>
</dbReference>
<protein>
    <submittedName>
        <fullName evidence="6">Unannotated protein</fullName>
    </submittedName>
</protein>
<keyword evidence="3" id="KW-0378">Hydrolase</keyword>
<evidence type="ECO:0000256" key="4">
    <source>
        <dbReference type="ARBA" id="ARBA00022833"/>
    </source>
</evidence>